<sequence length="359" mass="39107">MFNQNGHVVDDEIAASLPAASAASALKDSTVVGELREHLSKVDAIKNEREVTENLIKTASSDVQVRFLSSLSSGGAVDEEKISNEDLDQLFNGLIQQVQESIKRQELLLNNIQDANTRFCNAKSTNVSGQAREEMLRNLAGAFDVYMELTGNLKEGTKFYNDLTQLLVRFQSKVSDFCFARKTEKEELLRDLTAAAASMSSNPAPAAPAHHQDKPIPAARGTAASNSQPPARPPPPSRAPPRPATAPPPTVPPTTAPQPYQVQPPPQAPGQYAPYQPMPPMPPMGGMLLCLKRTNSTLDTSNRLNSLPRAIIPTHNSPHSSSIRTPQQVIPTPTNNPHHVNITSCKTNHIFGRNYLEYM</sequence>
<dbReference type="AlphaFoldDB" id="A0A2G8KFY7"/>
<proteinExistence type="predicted"/>
<organism evidence="3 4">
    <name type="scientific">Stichopus japonicus</name>
    <name type="common">Sea cucumber</name>
    <dbReference type="NCBI Taxonomy" id="307972"/>
    <lineage>
        <taxon>Eukaryota</taxon>
        <taxon>Metazoa</taxon>
        <taxon>Echinodermata</taxon>
        <taxon>Eleutherozoa</taxon>
        <taxon>Echinozoa</taxon>
        <taxon>Holothuroidea</taxon>
        <taxon>Aspidochirotacea</taxon>
        <taxon>Aspidochirotida</taxon>
        <taxon>Stichopodidae</taxon>
        <taxon>Apostichopus</taxon>
    </lineage>
</organism>
<dbReference type="GO" id="GO:0005768">
    <property type="term" value="C:endosome"/>
    <property type="evidence" value="ECO:0007669"/>
    <property type="project" value="TreeGrafter"/>
</dbReference>
<dbReference type="InterPro" id="IPR025304">
    <property type="entry name" value="ALIX_V_dom"/>
</dbReference>
<dbReference type="Gene3D" id="1.20.120.560">
    <property type="entry name" value="alix/aip1 in complex with the ypdl late domain"/>
    <property type="match status" value="1"/>
</dbReference>
<comment type="caution">
    <text evidence="3">The sequence shown here is derived from an EMBL/GenBank/DDBJ whole genome shotgun (WGS) entry which is preliminary data.</text>
</comment>
<accession>A0A2G8KFY7</accession>
<dbReference type="OrthoDB" id="2141925at2759"/>
<evidence type="ECO:0000259" key="2">
    <source>
        <dbReference type="Pfam" id="PF13949"/>
    </source>
</evidence>
<feature type="compositionally biased region" description="Low complexity" evidence="1">
    <location>
        <begin position="199"/>
        <end position="209"/>
    </location>
</feature>
<gene>
    <name evidence="3" type="ORF">BSL78_16282</name>
</gene>
<keyword evidence="4" id="KW-1185">Reference proteome</keyword>
<feature type="domain" description="ALIX V-shaped" evidence="2">
    <location>
        <begin position="10"/>
        <end position="184"/>
    </location>
</feature>
<dbReference type="GO" id="GO:0000281">
    <property type="term" value="P:mitotic cytokinesis"/>
    <property type="evidence" value="ECO:0007669"/>
    <property type="project" value="TreeGrafter"/>
</dbReference>
<reference evidence="3 4" key="1">
    <citation type="journal article" date="2017" name="PLoS Biol.">
        <title>The sea cucumber genome provides insights into morphological evolution and visceral regeneration.</title>
        <authorList>
            <person name="Zhang X."/>
            <person name="Sun L."/>
            <person name="Yuan J."/>
            <person name="Sun Y."/>
            <person name="Gao Y."/>
            <person name="Zhang L."/>
            <person name="Li S."/>
            <person name="Dai H."/>
            <person name="Hamel J.F."/>
            <person name="Liu C."/>
            <person name="Yu Y."/>
            <person name="Liu S."/>
            <person name="Lin W."/>
            <person name="Guo K."/>
            <person name="Jin S."/>
            <person name="Xu P."/>
            <person name="Storey K.B."/>
            <person name="Huan P."/>
            <person name="Zhang T."/>
            <person name="Zhou Y."/>
            <person name="Zhang J."/>
            <person name="Lin C."/>
            <person name="Li X."/>
            <person name="Xing L."/>
            <person name="Huo D."/>
            <person name="Sun M."/>
            <person name="Wang L."/>
            <person name="Mercier A."/>
            <person name="Li F."/>
            <person name="Yang H."/>
            <person name="Xiang J."/>
        </authorList>
    </citation>
    <scope>NUCLEOTIDE SEQUENCE [LARGE SCALE GENOMIC DNA]</scope>
    <source>
        <strain evidence="3">Shaxun</strain>
        <tissue evidence="3">Muscle</tissue>
    </source>
</reference>
<protein>
    <submittedName>
        <fullName evidence="3">Putative programmed cell death 6-interacting protein isoform X2</fullName>
    </submittedName>
</protein>
<evidence type="ECO:0000313" key="4">
    <source>
        <dbReference type="Proteomes" id="UP000230750"/>
    </source>
</evidence>
<feature type="region of interest" description="Disordered" evidence="1">
    <location>
        <begin position="199"/>
        <end position="280"/>
    </location>
</feature>
<evidence type="ECO:0000256" key="1">
    <source>
        <dbReference type="SAM" id="MobiDB-lite"/>
    </source>
</evidence>
<name>A0A2G8KFY7_STIJA</name>
<dbReference type="PANTHER" id="PTHR23030">
    <property type="entry name" value="PCD6 INTERACTING PROTEIN-RELATED"/>
    <property type="match status" value="1"/>
</dbReference>
<dbReference type="Pfam" id="PF13949">
    <property type="entry name" value="ALIX_LYPXL_bnd"/>
    <property type="match status" value="1"/>
</dbReference>
<dbReference type="PANTHER" id="PTHR23030:SF39">
    <property type="entry name" value="PROGRAMMED CELL DEATH 6-INTERACTING PROTEIN"/>
    <property type="match status" value="1"/>
</dbReference>
<dbReference type="EMBL" id="MRZV01000617">
    <property type="protein sequence ID" value="PIK46865.1"/>
    <property type="molecule type" value="Genomic_DNA"/>
</dbReference>
<dbReference type="STRING" id="307972.A0A2G8KFY7"/>
<evidence type="ECO:0000313" key="3">
    <source>
        <dbReference type="EMBL" id="PIK46865.1"/>
    </source>
</evidence>
<feature type="compositionally biased region" description="Pro residues" evidence="1">
    <location>
        <begin position="230"/>
        <end position="268"/>
    </location>
</feature>
<dbReference type="Proteomes" id="UP000230750">
    <property type="component" value="Unassembled WGS sequence"/>
</dbReference>